<dbReference type="PANTHER" id="PTHR21340">
    <property type="entry name" value="DIADENOSINE 5,5-P1,P4-TETRAPHOSPHATE PYROPHOSPHOHYDROLASE MUTT"/>
    <property type="match status" value="1"/>
</dbReference>
<dbReference type="InterPro" id="IPR020084">
    <property type="entry name" value="NUDIX_hydrolase_CS"/>
</dbReference>
<comment type="similarity">
    <text evidence="1 3">Belongs to the Nudix hydrolase family.</text>
</comment>
<dbReference type="PROSITE" id="PS00893">
    <property type="entry name" value="NUDIX_BOX"/>
    <property type="match status" value="1"/>
</dbReference>
<dbReference type="SUPFAM" id="SSF55811">
    <property type="entry name" value="Nudix"/>
    <property type="match status" value="1"/>
</dbReference>
<feature type="region of interest" description="Disordered" evidence="4">
    <location>
        <begin position="151"/>
        <end position="174"/>
    </location>
</feature>
<organism evidence="6 7">
    <name type="scientific">Actinosynnema pretiosum</name>
    <dbReference type="NCBI Taxonomy" id="42197"/>
    <lineage>
        <taxon>Bacteria</taxon>
        <taxon>Bacillati</taxon>
        <taxon>Actinomycetota</taxon>
        <taxon>Actinomycetes</taxon>
        <taxon>Pseudonocardiales</taxon>
        <taxon>Pseudonocardiaceae</taxon>
        <taxon>Actinosynnema</taxon>
    </lineage>
</organism>
<reference evidence="6" key="1">
    <citation type="submission" date="2017-09" db="EMBL/GenBank/DDBJ databases">
        <title>Complete Genome Sequence of ansamitocin-producing Bacterium Actinosynnema pretiosum X47.</title>
        <authorList>
            <person name="Cao G."/>
            <person name="Zong G."/>
            <person name="Zhong C."/>
            <person name="Fu J."/>
        </authorList>
    </citation>
    <scope>NUCLEOTIDE SEQUENCE [LARGE SCALE GENOMIC DNA]</scope>
    <source>
        <strain evidence="6">X47</strain>
    </source>
</reference>
<evidence type="ECO:0000256" key="2">
    <source>
        <dbReference type="ARBA" id="ARBA00022801"/>
    </source>
</evidence>
<dbReference type="InterPro" id="IPR051325">
    <property type="entry name" value="Nudix_hydrolase_domain"/>
</dbReference>
<dbReference type="InterPro" id="IPR015797">
    <property type="entry name" value="NUDIX_hydrolase-like_dom_sf"/>
</dbReference>
<evidence type="ECO:0000256" key="1">
    <source>
        <dbReference type="ARBA" id="ARBA00005582"/>
    </source>
</evidence>
<dbReference type="KEGG" id="apre:CNX65_17255"/>
<dbReference type="InterPro" id="IPR000086">
    <property type="entry name" value="NUDIX_hydrolase_dom"/>
</dbReference>
<dbReference type="PRINTS" id="PR00502">
    <property type="entry name" value="NUDIXFAMILY"/>
</dbReference>
<evidence type="ECO:0000256" key="3">
    <source>
        <dbReference type="RuleBase" id="RU003476"/>
    </source>
</evidence>
<accession>A0A290Z771</accession>
<evidence type="ECO:0000313" key="7">
    <source>
        <dbReference type="Proteomes" id="UP000218505"/>
    </source>
</evidence>
<dbReference type="InterPro" id="IPR020476">
    <property type="entry name" value="Nudix_hydrolase"/>
</dbReference>
<dbReference type="RefSeq" id="WP_096494328.1">
    <property type="nucleotide sequence ID" value="NZ_CP023445.1"/>
</dbReference>
<gene>
    <name evidence="6" type="ORF">CNX65_17255</name>
</gene>
<dbReference type="GO" id="GO:0006167">
    <property type="term" value="P:AMP biosynthetic process"/>
    <property type="evidence" value="ECO:0007669"/>
    <property type="project" value="TreeGrafter"/>
</dbReference>
<evidence type="ECO:0000313" key="6">
    <source>
        <dbReference type="EMBL" id="ATE54813.1"/>
    </source>
</evidence>
<name>A0A290Z771_9PSEU</name>
<proteinExistence type="inferred from homology"/>
<keyword evidence="2 3" id="KW-0378">Hydrolase</keyword>
<keyword evidence="7" id="KW-1185">Reference proteome</keyword>
<dbReference type="Pfam" id="PF00293">
    <property type="entry name" value="NUDIX"/>
    <property type="match status" value="1"/>
</dbReference>
<dbReference type="GO" id="GO:0006754">
    <property type="term" value="P:ATP biosynthetic process"/>
    <property type="evidence" value="ECO:0007669"/>
    <property type="project" value="TreeGrafter"/>
</dbReference>
<feature type="domain" description="Nudix hydrolase" evidence="5">
    <location>
        <begin position="4"/>
        <end position="154"/>
    </location>
</feature>
<sequence>MTTTARLSAGILLHRTGADGRTEVLLGHMGGPFWARKDAGAWSIPKGEVEDGEEPRDAARREFAEELGVPVPDGPLEPLGTVRQSGGKTVVAWALRGDLDPDTVTPGTFELEWPRGSGQLRAFPEVDRVGWFDLAEAARLVVTAQRGLLARLPGAQPPDEPDPGGVAAGEGDGG</sequence>
<dbReference type="Gene3D" id="3.90.79.10">
    <property type="entry name" value="Nucleoside Triphosphate Pyrophosphohydrolase"/>
    <property type="match status" value="1"/>
</dbReference>
<dbReference type="AlphaFoldDB" id="A0A290Z771"/>
<dbReference type="GO" id="GO:0004081">
    <property type="term" value="F:bis(5'-nucleosyl)-tetraphosphatase (asymmetrical) activity"/>
    <property type="evidence" value="ECO:0007669"/>
    <property type="project" value="TreeGrafter"/>
</dbReference>
<dbReference type="EMBL" id="CP023445">
    <property type="protein sequence ID" value="ATE54813.1"/>
    <property type="molecule type" value="Genomic_DNA"/>
</dbReference>
<dbReference type="Proteomes" id="UP000218505">
    <property type="component" value="Chromosome"/>
</dbReference>
<dbReference type="PANTHER" id="PTHR21340:SF7">
    <property type="entry name" value="NUDIX HYDROLASE DOMAIN-CONTAINING PROTEIN"/>
    <property type="match status" value="1"/>
</dbReference>
<evidence type="ECO:0000256" key="4">
    <source>
        <dbReference type="SAM" id="MobiDB-lite"/>
    </source>
</evidence>
<dbReference type="PROSITE" id="PS51462">
    <property type="entry name" value="NUDIX"/>
    <property type="match status" value="1"/>
</dbReference>
<protein>
    <submittedName>
        <fullName evidence="6">DNA mismatch repair protein MutT</fullName>
    </submittedName>
</protein>
<evidence type="ECO:0000259" key="5">
    <source>
        <dbReference type="PROSITE" id="PS51462"/>
    </source>
</evidence>
<dbReference type="CDD" id="cd04662">
    <property type="entry name" value="NUDIX_Hydrolase"/>
    <property type="match status" value="1"/>
</dbReference>